<reference evidence="5 6" key="1">
    <citation type="submission" date="2019-05" db="EMBL/GenBank/DDBJ databases">
        <authorList>
            <person name="Narsing Rao M.P."/>
            <person name="Li W.J."/>
        </authorList>
    </citation>
    <scope>NUCLEOTIDE SEQUENCE [LARGE SCALE GENOMIC DNA]</scope>
    <source>
        <strain evidence="5 6">SYSU_K30003</strain>
    </source>
</reference>
<evidence type="ECO:0000256" key="2">
    <source>
        <dbReference type="ARBA" id="ARBA00023125"/>
    </source>
</evidence>
<sequence>MDANLEQFLASLQAVNRHLRSSTWDAQRQQPLTKVQWLLLRQLQRRGAATIGQLAEHLDVRASTMSQMLDRLERSGIVRREQDATDARVKNIALTEAGLETIRKTEDAWRASLAGPFERLDEADRAELVRLMKKLSDQLRGNGEA</sequence>
<proteinExistence type="predicted"/>
<evidence type="ECO:0000256" key="3">
    <source>
        <dbReference type="ARBA" id="ARBA00023163"/>
    </source>
</evidence>
<evidence type="ECO:0000259" key="4">
    <source>
        <dbReference type="PROSITE" id="PS50995"/>
    </source>
</evidence>
<dbReference type="CDD" id="cd00090">
    <property type="entry name" value="HTH_ARSR"/>
    <property type="match status" value="1"/>
</dbReference>
<dbReference type="RefSeq" id="WP_138194688.1">
    <property type="nucleotide sequence ID" value="NZ_VCIW01000008.1"/>
</dbReference>
<dbReference type="PRINTS" id="PR00598">
    <property type="entry name" value="HTHMARR"/>
</dbReference>
<organism evidence="5 6">
    <name type="scientific">Paenibacillus antri</name>
    <dbReference type="NCBI Taxonomy" id="2582848"/>
    <lineage>
        <taxon>Bacteria</taxon>
        <taxon>Bacillati</taxon>
        <taxon>Bacillota</taxon>
        <taxon>Bacilli</taxon>
        <taxon>Bacillales</taxon>
        <taxon>Paenibacillaceae</taxon>
        <taxon>Paenibacillus</taxon>
    </lineage>
</organism>
<dbReference type="AlphaFoldDB" id="A0A5R9GEA2"/>
<dbReference type="PANTHER" id="PTHR42756:SF1">
    <property type="entry name" value="TRANSCRIPTIONAL REPRESSOR OF EMRAB OPERON"/>
    <property type="match status" value="1"/>
</dbReference>
<keyword evidence="6" id="KW-1185">Reference proteome</keyword>
<name>A0A5R9GEA2_9BACL</name>
<keyword evidence="2" id="KW-0238">DNA-binding</keyword>
<dbReference type="InterPro" id="IPR036390">
    <property type="entry name" value="WH_DNA-bd_sf"/>
</dbReference>
<evidence type="ECO:0000313" key="5">
    <source>
        <dbReference type="EMBL" id="TLS51544.1"/>
    </source>
</evidence>
<dbReference type="OrthoDB" id="327696at2"/>
<dbReference type="Pfam" id="PF01047">
    <property type="entry name" value="MarR"/>
    <property type="match status" value="1"/>
</dbReference>
<accession>A0A5R9GEA2</accession>
<evidence type="ECO:0000313" key="6">
    <source>
        <dbReference type="Proteomes" id="UP000309676"/>
    </source>
</evidence>
<gene>
    <name evidence="5" type="ORF">FE782_13640</name>
</gene>
<feature type="domain" description="HTH marR-type" evidence="4">
    <location>
        <begin position="5"/>
        <end position="137"/>
    </location>
</feature>
<dbReference type="Gene3D" id="1.10.10.10">
    <property type="entry name" value="Winged helix-like DNA-binding domain superfamily/Winged helix DNA-binding domain"/>
    <property type="match status" value="1"/>
</dbReference>
<keyword evidence="1" id="KW-0805">Transcription regulation</keyword>
<dbReference type="InterPro" id="IPR011991">
    <property type="entry name" value="ArsR-like_HTH"/>
</dbReference>
<keyword evidence="3" id="KW-0804">Transcription</keyword>
<dbReference type="PROSITE" id="PS50995">
    <property type="entry name" value="HTH_MARR_2"/>
    <property type="match status" value="1"/>
</dbReference>
<dbReference type="EMBL" id="VCIW01000008">
    <property type="protein sequence ID" value="TLS51544.1"/>
    <property type="molecule type" value="Genomic_DNA"/>
</dbReference>
<dbReference type="Proteomes" id="UP000309676">
    <property type="component" value="Unassembled WGS sequence"/>
</dbReference>
<protein>
    <submittedName>
        <fullName evidence="5">MarR family transcriptional regulator</fullName>
    </submittedName>
</protein>
<dbReference type="GO" id="GO:0003700">
    <property type="term" value="F:DNA-binding transcription factor activity"/>
    <property type="evidence" value="ECO:0007669"/>
    <property type="project" value="InterPro"/>
</dbReference>
<evidence type="ECO:0000256" key="1">
    <source>
        <dbReference type="ARBA" id="ARBA00023015"/>
    </source>
</evidence>
<comment type="caution">
    <text evidence="5">The sequence shown here is derived from an EMBL/GenBank/DDBJ whole genome shotgun (WGS) entry which is preliminary data.</text>
</comment>
<dbReference type="SUPFAM" id="SSF46785">
    <property type="entry name" value="Winged helix' DNA-binding domain"/>
    <property type="match status" value="1"/>
</dbReference>
<dbReference type="SMART" id="SM00347">
    <property type="entry name" value="HTH_MARR"/>
    <property type="match status" value="1"/>
</dbReference>
<dbReference type="PANTHER" id="PTHR42756">
    <property type="entry name" value="TRANSCRIPTIONAL REGULATOR, MARR"/>
    <property type="match status" value="1"/>
</dbReference>
<dbReference type="GO" id="GO:0003677">
    <property type="term" value="F:DNA binding"/>
    <property type="evidence" value="ECO:0007669"/>
    <property type="project" value="UniProtKB-KW"/>
</dbReference>
<dbReference type="InterPro" id="IPR000835">
    <property type="entry name" value="HTH_MarR-typ"/>
</dbReference>
<dbReference type="InterPro" id="IPR036388">
    <property type="entry name" value="WH-like_DNA-bd_sf"/>
</dbReference>